<dbReference type="PIRSF" id="PIRSF001330">
    <property type="entry name" value="IOD"/>
    <property type="match status" value="1"/>
</dbReference>
<organism evidence="10 11">
    <name type="scientific">Characodon lateralis</name>
    <dbReference type="NCBI Taxonomy" id="208331"/>
    <lineage>
        <taxon>Eukaryota</taxon>
        <taxon>Metazoa</taxon>
        <taxon>Chordata</taxon>
        <taxon>Craniata</taxon>
        <taxon>Vertebrata</taxon>
        <taxon>Euteleostomi</taxon>
        <taxon>Actinopterygii</taxon>
        <taxon>Neopterygii</taxon>
        <taxon>Teleostei</taxon>
        <taxon>Neoteleostei</taxon>
        <taxon>Acanthomorphata</taxon>
        <taxon>Ovalentaria</taxon>
        <taxon>Atherinomorphae</taxon>
        <taxon>Cyprinodontiformes</taxon>
        <taxon>Goodeidae</taxon>
        <taxon>Characodon</taxon>
    </lineage>
</organism>
<dbReference type="Gene3D" id="3.40.30.10">
    <property type="entry name" value="Glutaredoxin"/>
    <property type="match status" value="1"/>
</dbReference>
<evidence type="ECO:0000256" key="7">
    <source>
        <dbReference type="ARBA" id="ARBA00093242"/>
    </source>
</evidence>
<gene>
    <name evidence="10" type="primary">DIO1</name>
    <name evidence="10" type="ORF">CHARACLAT_012849</name>
</gene>
<name>A0ABU7CXN4_9TELE</name>
<comment type="catalytic activity">
    <reaction evidence="7">
        <text>3-iodothyronamine + iodide + A + H(+) = 3,3'-diiodothyronamine + AH2</text>
        <dbReference type="Rhea" id="RHEA:83827"/>
        <dbReference type="ChEBI" id="CHEBI:13193"/>
        <dbReference type="ChEBI" id="CHEBI:15378"/>
        <dbReference type="ChEBI" id="CHEBI:16382"/>
        <dbReference type="ChEBI" id="CHEBI:17499"/>
        <dbReference type="ChEBI" id="CHEBI:231647"/>
        <dbReference type="ChEBI" id="CHEBI:233341"/>
    </reaction>
    <physiologicalReaction direction="right-to-left" evidence="7">
        <dbReference type="Rhea" id="RHEA:83829"/>
    </physiologicalReaction>
</comment>
<sequence length="234" mass="26407">MMFLQKLLVYLTAACMFCYIVLLSVMLTILKVLSPNLARKLILKMGEKVTMTQNPKFSYEDWGLTYGSLAFIKVACQTMWLSLGQEAFVGGDAPDSPVINMDGERTSILKYLKDNRPLLDEFKQLVRDFRDVADFLVVYVAEAHSTDGWSFGNNFDISQHRSLKERVSAAQILVQNDPLCPVVVDEMSNVSAIKYAAQPERLYVLQAGKVLYKGGMGPWGYNPQEVRSVLQKMK</sequence>
<evidence type="ECO:0000313" key="11">
    <source>
        <dbReference type="Proteomes" id="UP001352852"/>
    </source>
</evidence>
<evidence type="ECO:0000256" key="2">
    <source>
        <dbReference type="ARBA" id="ARBA00093202"/>
    </source>
</evidence>
<comment type="catalytic activity">
    <reaction evidence="5">
        <text>3,3'-diiodo-L-thyronine sulfate + iodide + A + H(+) = 3,3',5'-triiodo-L-thyronine sulfate + AH2</text>
        <dbReference type="Rhea" id="RHEA:83831"/>
        <dbReference type="ChEBI" id="CHEBI:13193"/>
        <dbReference type="ChEBI" id="CHEBI:15378"/>
        <dbReference type="ChEBI" id="CHEBI:16382"/>
        <dbReference type="ChEBI" id="CHEBI:17499"/>
        <dbReference type="ChEBI" id="CHEBI:176513"/>
        <dbReference type="ChEBI" id="CHEBI:176515"/>
    </reaction>
    <physiologicalReaction direction="right-to-left" evidence="5">
        <dbReference type="Rhea" id="RHEA:83833"/>
    </physiologicalReaction>
</comment>
<dbReference type="PANTHER" id="PTHR11781">
    <property type="entry name" value="IODOTHYRONINE DEIODINASE"/>
    <property type="match status" value="1"/>
</dbReference>
<evidence type="ECO:0000256" key="4">
    <source>
        <dbReference type="ARBA" id="ARBA00093210"/>
    </source>
</evidence>
<keyword evidence="9" id="KW-0472">Membrane</keyword>
<keyword evidence="8" id="KW-0560">Oxidoreductase</keyword>
<dbReference type="InterPro" id="IPR000643">
    <property type="entry name" value="Iodothyronine_deiodinase"/>
</dbReference>
<dbReference type="Proteomes" id="UP001352852">
    <property type="component" value="Unassembled WGS sequence"/>
</dbReference>
<evidence type="ECO:0000256" key="1">
    <source>
        <dbReference type="ARBA" id="ARBA00093186"/>
    </source>
</evidence>
<feature type="transmembrane region" description="Helical" evidence="9">
    <location>
        <begin position="7"/>
        <end position="30"/>
    </location>
</feature>
<evidence type="ECO:0000256" key="6">
    <source>
        <dbReference type="ARBA" id="ARBA00093236"/>
    </source>
</evidence>
<comment type="catalytic activity">
    <reaction evidence="6">
        <text>3,3'-diiodothyronamine + iodide + A + H(+) = 3,3',5'-triiodothyronamine + AH2</text>
        <dbReference type="Rhea" id="RHEA:83795"/>
        <dbReference type="ChEBI" id="CHEBI:13193"/>
        <dbReference type="ChEBI" id="CHEBI:15378"/>
        <dbReference type="ChEBI" id="CHEBI:16382"/>
        <dbReference type="ChEBI" id="CHEBI:17499"/>
        <dbReference type="ChEBI" id="CHEBI:233341"/>
        <dbReference type="ChEBI" id="CHEBI:233343"/>
    </reaction>
    <physiologicalReaction direction="right-to-left" evidence="6">
        <dbReference type="Rhea" id="RHEA:83797"/>
    </physiologicalReaction>
</comment>
<accession>A0ABU7CXN4</accession>
<evidence type="ECO:0000256" key="8">
    <source>
        <dbReference type="RuleBase" id="RU000676"/>
    </source>
</evidence>
<comment type="function">
    <text evidence="8">Responsible for the deiodination of T4 (3,5,3',5'-tetraiodothyronine).</text>
</comment>
<comment type="catalytic activity">
    <reaction evidence="3">
        <text>3,3'-diiodo-L-thyronine sulfate + iodide + A + H(+) = 3,3',5-triiodo-L-thyronine sulfate + AH2</text>
        <dbReference type="Rhea" id="RHEA:83751"/>
        <dbReference type="ChEBI" id="CHEBI:13193"/>
        <dbReference type="ChEBI" id="CHEBI:15378"/>
        <dbReference type="ChEBI" id="CHEBI:16382"/>
        <dbReference type="ChEBI" id="CHEBI:17499"/>
        <dbReference type="ChEBI" id="CHEBI:176511"/>
        <dbReference type="ChEBI" id="CHEBI:176515"/>
    </reaction>
    <physiologicalReaction direction="right-to-left" evidence="3">
        <dbReference type="Rhea" id="RHEA:83753"/>
    </physiologicalReaction>
</comment>
<protein>
    <recommendedName>
        <fullName evidence="8">Iodothyronine deiodinase</fullName>
    </recommendedName>
</protein>
<evidence type="ECO:0000256" key="3">
    <source>
        <dbReference type="ARBA" id="ARBA00093206"/>
    </source>
</evidence>
<comment type="catalytic activity">
    <reaction evidence="2">
        <text>3,3',5'-triiodo-L-thyronine sulfate + iodide + A + H(+) = L-thyroxine sulfate + AH2</text>
        <dbReference type="Rhea" id="RHEA:83835"/>
        <dbReference type="ChEBI" id="CHEBI:13193"/>
        <dbReference type="ChEBI" id="CHEBI:15378"/>
        <dbReference type="ChEBI" id="CHEBI:16382"/>
        <dbReference type="ChEBI" id="CHEBI:17499"/>
        <dbReference type="ChEBI" id="CHEBI:176512"/>
        <dbReference type="ChEBI" id="CHEBI:176513"/>
    </reaction>
    <physiologicalReaction direction="right-to-left" evidence="2">
        <dbReference type="Rhea" id="RHEA:83837"/>
    </physiologicalReaction>
</comment>
<proteinExistence type="inferred from homology"/>
<comment type="catalytic activity">
    <reaction evidence="1">
        <text>3-iodo-L-thyronine + iodide + A + H(+) = 3,3'-diiodo-L-thyronine + AH2</text>
        <dbReference type="Rhea" id="RHEA:83783"/>
        <dbReference type="ChEBI" id="CHEBI:13193"/>
        <dbReference type="ChEBI" id="CHEBI:15378"/>
        <dbReference type="ChEBI" id="CHEBI:16382"/>
        <dbReference type="ChEBI" id="CHEBI:17499"/>
        <dbReference type="ChEBI" id="CHEBI:176514"/>
        <dbReference type="ChEBI" id="CHEBI:232627"/>
    </reaction>
    <physiologicalReaction direction="right-to-left" evidence="1">
        <dbReference type="Rhea" id="RHEA:83785"/>
    </physiologicalReaction>
</comment>
<evidence type="ECO:0000256" key="5">
    <source>
        <dbReference type="ARBA" id="ARBA00093219"/>
    </source>
</evidence>
<evidence type="ECO:0000256" key="9">
    <source>
        <dbReference type="SAM" id="Phobius"/>
    </source>
</evidence>
<reference evidence="10 11" key="1">
    <citation type="submission" date="2021-06" db="EMBL/GenBank/DDBJ databases">
        <authorList>
            <person name="Palmer J.M."/>
        </authorList>
    </citation>
    <scope>NUCLEOTIDE SEQUENCE [LARGE SCALE GENOMIC DNA]</scope>
    <source>
        <strain evidence="10 11">CL_MEX2019</strain>
        <tissue evidence="10">Muscle</tissue>
    </source>
</reference>
<comment type="caution">
    <text evidence="10">The sequence shown here is derived from an EMBL/GenBank/DDBJ whole genome shotgun (WGS) entry which is preliminary data.</text>
</comment>
<keyword evidence="8" id="KW-0893">Thyroid hormones biosynthesis</keyword>
<evidence type="ECO:0000313" key="10">
    <source>
        <dbReference type="EMBL" id="MED6267491.1"/>
    </source>
</evidence>
<dbReference type="PANTHER" id="PTHR11781:SF22">
    <property type="entry name" value="TYPE I IODOTHYRONINE DEIODINASE"/>
    <property type="match status" value="1"/>
</dbReference>
<dbReference type="EMBL" id="JAHUTJ010009098">
    <property type="protein sequence ID" value="MED6267491.1"/>
    <property type="molecule type" value="Genomic_DNA"/>
</dbReference>
<dbReference type="Pfam" id="PF00837">
    <property type="entry name" value="T4_deiodinase"/>
    <property type="match status" value="1"/>
</dbReference>
<comment type="similarity">
    <text evidence="8">Belongs to the iodothyronine deiodinase family.</text>
</comment>
<comment type="catalytic activity">
    <reaction evidence="4">
        <text>3'-iodothyronamine + iodide + A + H(+) = 3',5'-diiodothyronamine + AH2</text>
        <dbReference type="Rhea" id="RHEA:83803"/>
        <dbReference type="ChEBI" id="CHEBI:13193"/>
        <dbReference type="ChEBI" id="CHEBI:15378"/>
        <dbReference type="ChEBI" id="CHEBI:16382"/>
        <dbReference type="ChEBI" id="CHEBI:17499"/>
        <dbReference type="ChEBI" id="CHEBI:233339"/>
        <dbReference type="ChEBI" id="CHEBI:233342"/>
    </reaction>
    <physiologicalReaction direction="right-to-left" evidence="4">
        <dbReference type="Rhea" id="RHEA:83805"/>
    </physiologicalReaction>
</comment>
<keyword evidence="9" id="KW-1133">Transmembrane helix</keyword>
<keyword evidence="9" id="KW-0812">Transmembrane</keyword>
<keyword evidence="11" id="KW-1185">Reference proteome</keyword>
<keyword evidence="8" id="KW-0712">Selenocysteine</keyword>